<keyword evidence="1" id="KW-0808">Transferase</keyword>
<reference evidence="2 3" key="1">
    <citation type="submission" date="2017-08" db="EMBL/GenBank/DDBJ databases">
        <title>Pusillimonas indicus sp. nov., a member of the family Alcaligenaceae isolated from surface seawater.</title>
        <authorList>
            <person name="Li J."/>
        </authorList>
    </citation>
    <scope>NUCLEOTIDE SEQUENCE [LARGE SCALE GENOMIC DNA]</scope>
    <source>
        <strain evidence="2 3">17-4A</strain>
    </source>
</reference>
<comment type="caution">
    <text evidence="2">The sequence shown here is derived from an EMBL/GenBank/DDBJ whole genome shotgun (WGS) entry which is preliminary data.</text>
</comment>
<proteinExistence type="predicted"/>
<dbReference type="PANTHER" id="PTHR12788:SF10">
    <property type="entry name" value="PROTEIN-TYROSINE SULFOTRANSFERASE"/>
    <property type="match status" value="1"/>
</dbReference>
<keyword evidence="3" id="KW-1185">Reference proteome</keyword>
<evidence type="ECO:0000313" key="3">
    <source>
        <dbReference type="Proteomes" id="UP000266483"/>
    </source>
</evidence>
<protein>
    <recommendedName>
        <fullName evidence="4">Sulfotransferase domain-containing protein</fullName>
    </recommendedName>
</protein>
<dbReference type="Gene3D" id="3.40.50.300">
    <property type="entry name" value="P-loop containing nucleotide triphosphate hydrolases"/>
    <property type="match status" value="1"/>
</dbReference>
<dbReference type="SUPFAM" id="SSF52540">
    <property type="entry name" value="P-loop containing nucleoside triphosphate hydrolases"/>
    <property type="match status" value="1"/>
</dbReference>
<evidence type="ECO:0000256" key="1">
    <source>
        <dbReference type="ARBA" id="ARBA00022679"/>
    </source>
</evidence>
<organism evidence="2 3">
    <name type="scientific">Neopusillimonas maritima</name>
    <dbReference type="NCBI Taxonomy" id="2026239"/>
    <lineage>
        <taxon>Bacteria</taxon>
        <taxon>Pseudomonadati</taxon>
        <taxon>Pseudomonadota</taxon>
        <taxon>Betaproteobacteria</taxon>
        <taxon>Burkholderiales</taxon>
        <taxon>Alcaligenaceae</taxon>
        <taxon>Neopusillimonas</taxon>
    </lineage>
</organism>
<evidence type="ECO:0008006" key="4">
    <source>
        <dbReference type="Google" id="ProtNLM"/>
    </source>
</evidence>
<dbReference type="InterPro" id="IPR026634">
    <property type="entry name" value="TPST-like"/>
</dbReference>
<gene>
    <name evidence="2" type="ORF">CJO09_07310</name>
</gene>
<dbReference type="InterPro" id="IPR027417">
    <property type="entry name" value="P-loop_NTPase"/>
</dbReference>
<sequence>MMKKKFSLPVLVGGPPSSGTTLFSVLLDSIPGVFCGPELGIFSHACLYSSNFHRSAENYLAKLSRCEWQKNNAIENLKEGYCPYSLIDEGNLSYYNQNSEKIKNILKHSSSIECLFEHVFSAEIVKDSCLVAEKTPSNLYAFKSYLDYNDQAKVIVLIRDPRATISSLVRRGFSLRRATAIWLVEASVCAELLPHPRALCIRYEDLVGDTRAVLSNLKRFLKIKVPLLDRDKISLNSKRVNLDPSIKSLSTWNLNPADEISTKAVEDWKSRLNDVQLGFIRDAKMLRRFSEDFSLPLKSLKDIAHIYGYDLPEVSCSQESMLELLIEQDMICSEDQVHDDQIFHERYLGFDLTNYDPKIVGLLRRINFKNSENNNNRLNELRSLREACCYWYAEHQKLNIKHNDLAASIERMSR</sequence>
<accession>A0ABX9MWV1</accession>
<dbReference type="Proteomes" id="UP000266483">
    <property type="component" value="Unassembled WGS sequence"/>
</dbReference>
<evidence type="ECO:0000313" key="2">
    <source>
        <dbReference type="EMBL" id="RII83398.1"/>
    </source>
</evidence>
<dbReference type="PANTHER" id="PTHR12788">
    <property type="entry name" value="PROTEIN-TYROSINE SULFOTRANSFERASE 2"/>
    <property type="match status" value="1"/>
</dbReference>
<dbReference type="Pfam" id="PF13469">
    <property type="entry name" value="Sulfotransfer_3"/>
    <property type="match status" value="1"/>
</dbReference>
<dbReference type="EMBL" id="NQOU01000002">
    <property type="protein sequence ID" value="RII83398.1"/>
    <property type="molecule type" value="Genomic_DNA"/>
</dbReference>
<name>A0ABX9MWV1_9BURK</name>
<dbReference type="RefSeq" id="WP_119441775.1">
    <property type="nucleotide sequence ID" value="NZ_CP170494.1"/>
</dbReference>